<dbReference type="AlphaFoldDB" id="A0A1V9XM85"/>
<evidence type="ECO:0000256" key="1">
    <source>
        <dbReference type="ARBA" id="ARBA00004123"/>
    </source>
</evidence>
<keyword evidence="5" id="KW-1185">Reference proteome</keyword>
<keyword evidence="3" id="KW-0539">Nucleus</keyword>
<evidence type="ECO:0000256" key="2">
    <source>
        <dbReference type="ARBA" id="ARBA00008044"/>
    </source>
</evidence>
<dbReference type="EMBL" id="MNPL01007719">
    <property type="protein sequence ID" value="OQR74596.1"/>
    <property type="molecule type" value="Genomic_DNA"/>
</dbReference>
<reference evidence="4 5" key="1">
    <citation type="journal article" date="2017" name="Gigascience">
        <title>Draft genome of the honey bee ectoparasitic mite, Tropilaelaps mercedesae, is shaped by the parasitic life history.</title>
        <authorList>
            <person name="Dong X."/>
            <person name="Armstrong S.D."/>
            <person name="Xia D."/>
            <person name="Makepeace B.L."/>
            <person name="Darby A.C."/>
            <person name="Kadowaki T."/>
        </authorList>
    </citation>
    <scope>NUCLEOTIDE SEQUENCE [LARGE SCALE GENOMIC DNA]</scope>
    <source>
        <strain evidence="4">Wuxi-XJTLU</strain>
    </source>
</reference>
<dbReference type="InterPro" id="IPR019163">
    <property type="entry name" value="THO_Thoc5"/>
</dbReference>
<evidence type="ECO:0000313" key="5">
    <source>
        <dbReference type="Proteomes" id="UP000192247"/>
    </source>
</evidence>
<dbReference type="GO" id="GO:0003729">
    <property type="term" value="F:mRNA binding"/>
    <property type="evidence" value="ECO:0007669"/>
    <property type="project" value="TreeGrafter"/>
</dbReference>
<dbReference type="PANTHER" id="PTHR13375:SF3">
    <property type="entry name" value="THO COMPLEX SUBUNIT 5 HOMOLOG"/>
    <property type="match status" value="1"/>
</dbReference>
<dbReference type="GO" id="GO:0006406">
    <property type="term" value="P:mRNA export from nucleus"/>
    <property type="evidence" value="ECO:0007669"/>
    <property type="project" value="TreeGrafter"/>
</dbReference>
<evidence type="ECO:0000256" key="3">
    <source>
        <dbReference type="ARBA" id="ARBA00023242"/>
    </source>
</evidence>
<evidence type="ECO:0000313" key="4">
    <source>
        <dbReference type="EMBL" id="OQR74596.1"/>
    </source>
</evidence>
<protein>
    <submittedName>
        <fullName evidence="4">Uncharacterized protein</fullName>
    </submittedName>
</protein>
<accession>A0A1V9XM85</accession>
<dbReference type="Proteomes" id="UP000192247">
    <property type="component" value="Unassembled WGS sequence"/>
</dbReference>
<gene>
    <name evidence="4" type="ORF">BIW11_08958</name>
</gene>
<dbReference type="InParanoid" id="A0A1V9XM85"/>
<organism evidence="4 5">
    <name type="scientific">Tropilaelaps mercedesae</name>
    <dbReference type="NCBI Taxonomy" id="418985"/>
    <lineage>
        <taxon>Eukaryota</taxon>
        <taxon>Metazoa</taxon>
        <taxon>Ecdysozoa</taxon>
        <taxon>Arthropoda</taxon>
        <taxon>Chelicerata</taxon>
        <taxon>Arachnida</taxon>
        <taxon>Acari</taxon>
        <taxon>Parasitiformes</taxon>
        <taxon>Mesostigmata</taxon>
        <taxon>Gamasina</taxon>
        <taxon>Dermanyssoidea</taxon>
        <taxon>Laelapidae</taxon>
        <taxon>Tropilaelaps</taxon>
    </lineage>
</organism>
<name>A0A1V9XM85_9ACAR</name>
<feature type="non-terminal residue" evidence="4">
    <location>
        <position position="1"/>
    </location>
</feature>
<comment type="caution">
    <text evidence="4">The sequence shown here is derived from an EMBL/GenBank/DDBJ whole genome shotgun (WGS) entry which is preliminary data.</text>
</comment>
<proteinExistence type="inferred from homology"/>
<sequence>FERTLQLIGDRLSTRVALSQQLARLADGNVFVDGTTRFPRKVTSVLERFVKITAEDAMMRIGFGTGTDNVKGMMSKESLFFEATITKEGRTLKALVAVPQSYPQEAPFWFFSFEGTTSLLNAGLRDLERTVNCFRVSMAMGGTSDGEDLQLLSLQAMQALVGFEVMLDVDQLRVVRRTW</sequence>
<dbReference type="PANTHER" id="PTHR13375">
    <property type="entry name" value="FMS INTERACTING PROTEIN"/>
    <property type="match status" value="1"/>
</dbReference>
<comment type="similarity">
    <text evidence="2">Belongs to the THOC5 family.</text>
</comment>
<comment type="subcellular location">
    <subcellularLocation>
        <location evidence="1">Nucleus</location>
    </subcellularLocation>
</comment>
<dbReference type="GO" id="GO:0000445">
    <property type="term" value="C:THO complex part of transcription export complex"/>
    <property type="evidence" value="ECO:0007669"/>
    <property type="project" value="TreeGrafter"/>
</dbReference>